<comment type="similarity">
    <text evidence="1 4">Belongs to the aldehyde dehydrogenase family.</text>
</comment>
<dbReference type="PANTHER" id="PTHR43353">
    <property type="entry name" value="SUCCINATE-SEMIALDEHYDE DEHYDROGENASE, MITOCHONDRIAL"/>
    <property type="match status" value="1"/>
</dbReference>
<dbReference type="PROSITE" id="PS00687">
    <property type="entry name" value="ALDEHYDE_DEHYDR_GLU"/>
    <property type="match status" value="1"/>
</dbReference>
<dbReference type="GO" id="GO:0009450">
    <property type="term" value="P:gamma-aminobutyric acid catabolic process"/>
    <property type="evidence" value="ECO:0007669"/>
    <property type="project" value="InterPro"/>
</dbReference>
<dbReference type="InterPro" id="IPR016162">
    <property type="entry name" value="Ald_DH_N"/>
</dbReference>
<dbReference type="Pfam" id="PF00171">
    <property type="entry name" value="Aldedh"/>
    <property type="match status" value="1"/>
</dbReference>
<dbReference type="InterPro" id="IPR016163">
    <property type="entry name" value="Ald_DH_C"/>
</dbReference>
<dbReference type="PROSITE" id="PS00070">
    <property type="entry name" value="ALDEHYDE_DEHYDR_CYS"/>
    <property type="match status" value="1"/>
</dbReference>
<dbReference type="PANTHER" id="PTHR43353:SF5">
    <property type="entry name" value="SUCCINATE-SEMIALDEHYDE DEHYDROGENASE, MITOCHONDRIAL"/>
    <property type="match status" value="1"/>
</dbReference>
<reference evidence="6 7" key="1">
    <citation type="journal article" date="2020" name="Carbohydr. Polym.">
        <title>Characterization and optimization of production of bacterial cellulose from strain CGMCC 17276 based on whole-genome analysis.</title>
        <authorList>
            <person name="Lu T."/>
            <person name="Gao H."/>
            <person name="Liao B."/>
            <person name="Wu J."/>
            <person name="Zhang W."/>
            <person name="Huang J."/>
            <person name="Liu M."/>
            <person name="Huang J."/>
            <person name="Chang Z."/>
            <person name="Jin M."/>
            <person name="Yi Z."/>
            <person name="Jiang D."/>
        </authorList>
    </citation>
    <scope>NUCLEOTIDE SEQUENCE [LARGE SCALE GENOMIC DNA]</scope>
    <source>
        <strain evidence="6 7">CGMCC 17276</strain>
    </source>
</reference>
<keyword evidence="2 4" id="KW-0560">Oxidoreductase</keyword>
<name>A0A857FRB7_KOMXY</name>
<accession>A0A857FRB7</accession>
<dbReference type="Proteomes" id="UP000464674">
    <property type="component" value="Chromosome"/>
</dbReference>
<dbReference type="FunFam" id="3.40.309.10:FF:000004">
    <property type="entry name" value="Succinate-semialdehyde dehydrogenase I"/>
    <property type="match status" value="1"/>
</dbReference>
<dbReference type="FunFam" id="3.40.605.10:FF:000005">
    <property type="entry name" value="Succinate-semialdehyde dehydrogenase I"/>
    <property type="match status" value="1"/>
</dbReference>
<dbReference type="GO" id="GO:0004777">
    <property type="term" value="F:succinate-semialdehyde dehydrogenase (NAD+) activity"/>
    <property type="evidence" value="ECO:0007669"/>
    <property type="project" value="TreeGrafter"/>
</dbReference>
<evidence type="ECO:0000256" key="4">
    <source>
        <dbReference type="RuleBase" id="RU003345"/>
    </source>
</evidence>
<sequence length="486" mass="51698">MTTLTLSDPSLFRQQAYIAGQWRDAADGARIAVDNPATGEIIGHVPACTRTQATQAIEAAARAQAEWKQRLPAERAAILMAWHDLILDNVDDLARIMTIEQGKVLAEARGEVRYAASFFKWFAEEARRIDGAILAPPTPGRHVLVLKEPVGVTAAITPWNFPLAMITRKCAPALAAGCSMVVKPSELTPFSALAVAVLGERAGVPAGLVSVITGMPDAVGIELSTNATVRKLSFTGSTRVGSILMEQSAATIKRLSLELGGNAPFIVFEDADIELAVEGVMASKFRNAGQTCICANRVFVHNAVHDRFVERLMQAVAALKVGNGLEAGVTMGPLINAAAVAKVEAHVKDALEKGARYVSAPISVAGCFVSPVVLTDVTTEMRIASEETFGPVLPIFRFDAEEDAVRMANGTPFGLASYFFTRDLDRAWRVGEALEFGMVGLNTGAISMESAPFGGVKQSGLGREGGHPGIDEFLELKSFHMGAPRA</sequence>
<dbReference type="NCBIfam" id="TIGR01780">
    <property type="entry name" value="SSADH"/>
    <property type="match status" value="1"/>
</dbReference>
<dbReference type="OrthoDB" id="9772584at2"/>
<dbReference type="AlphaFoldDB" id="A0A857FRB7"/>
<evidence type="ECO:0000313" key="6">
    <source>
        <dbReference type="EMBL" id="QHC36803.1"/>
    </source>
</evidence>
<dbReference type="InterPro" id="IPR010102">
    <property type="entry name" value="Succ_semiAld_DH"/>
</dbReference>
<feature type="active site" evidence="3">
    <location>
        <position position="258"/>
    </location>
</feature>
<dbReference type="InterPro" id="IPR016160">
    <property type="entry name" value="Ald_DH_CS_CYS"/>
</dbReference>
<dbReference type="InterPro" id="IPR050740">
    <property type="entry name" value="Aldehyde_DH_Superfamily"/>
</dbReference>
<dbReference type="InterPro" id="IPR016161">
    <property type="entry name" value="Ald_DH/histidinol_DH"/>
</dbReference>
<dbReference type="SUPFAM" id="SSF53720">
    <property type="entry name" value="ALDH-like"/>
    <property type="match status" value="1"/>
</dbReference>
<dbReference type="Gene3D" id="3.40.309.10">
    <property type="entry name" value="Aldehyde Dehydrogenase, Chain A, domain 2"/>
    <property type="match status" value="1"/>
</dbReference>
<dbReference type="InterPro" id="IPR015590">
    <property type="entry name" value="Aldehyde_DH_dom"/>
</dbReference>
<evidence type="ECO:0000256" key="1">
    <source>
        <dbReference type="ARBA" id="ARBA00009986"/>
    </source>
</evidence>
<organism evidence="6 7">
    <name type="scientific">Komagataeibacter xylinus</name>
    <name type="common">Gluconacetobacter xylinus</name>
    <dbReference type="NCBI Taxonomy" id="28448"/>
    <lineage>
        <taxon>Bacteria</taxon>
        <taxon>Pseudomonadati</taxon>
        <taxon>Pseudomonadota</taxon>
        <taxon>Alphaproteobacteria</taxon>
        <taxon>Acetobacterales</taxon>
        <taxon>Acetobacteraceae</taxon>
        <taxon>Komagataeibacter</taxon>
    </lineage>
</organism>
<dbReference type="RefSeq" id="WP_159263278.1">
    <property type="nucleotide sequence ID" value="NZ_CP041348.1"/>
</dbReference>
<evidence type="ECO:0000313" key="7">
    <source>
        <dbReference type="Proteomes" id="UP000464674"/>
    </source>
</evidence>
<feature type="domain" description="Aldehyde dehydrogenase" evidence="5">
    <location>
        <begin position="22"/>
        <end position="478"/>
    </location>
</feature>
<gene>
    <name evidence="6" type="ORF">FMA36_15975</name>
</gene>
<dbReference type="Gene3D" id="3.40.605.10">
    <property type="entry name" value="Aldehyde Dehydrogenase, Chain A, domain 1"/>
    <property type="match status" value="1"/>
</dbReference>
<dbReference type="InterPro" id="IPR029510">
    <property type="entry name" value="Ald_DH_CS_GLU"/>
</dbReference>
<dbReference type="CDD" id="cd07103">
    <property type="entry name" value="ALDH_F5_SSADH_GabD"/>
    <property type="match status" value="1"/>
</dbReference>
<protein>
    <submittedName>
        <fullName evidence="6">NAD-dependent succinate-semialdehyde dehydrogenase</fullName>
    </submittedName>
</protein>
<evidence type="ECO:0000259" key="5">
    <source>
        <dbReference type="Pfam" id="PF00171"/>
    </source>
</evidence>
<dbReference type="EMBL" id="CP041348">
    <property type="protein sequence ID" value="QHC36803.1"/>
    <property type="molecule type" value="Genomic_DNA"/>
</dbReference>
<evidence type="ECO:0000256" key="3">
    <source>
        <dbReference type="PROSITE-ProRule" id="PRU10007"/>
    </source>
</evidence>
<evidence type="ECO:0000256" key="2">
    <source>
        <dbReference type="ARBA" id="ARBA00023002"/>
    </source>
</evidence>
<proteinExistence type="inferred from homology"/>